<dbReference type="HOGENOM" id="CLU_910743_0_0_1"/>
<dbReference type="Proteomes" id="UP000030655">
    <property type="component" value="Unassembled WGS sequence"/>
</dbReference>
<sequence length="306" mass="36974">MYILYFIRYVFLTSEIAPFIIRIDEAFVHKYCELYKNCDGIQSSVQYNELMFLSSLSKYKLFRTNRYLGNNLWIYKGTKTQHKSFNEEHTNFCRSYNSGNEVIKFFHFSDISLKECKFDLGLFKIYKDYDLFEDFTTAEFEKNYSLDFIDTYLDDFSKVIISDEFTKYLTNFVCSQHKKNLFYHLKVIYKFKTFDNSKEIAKINATFCVEFITALRFTKLRDFIYYFATMLLYTLDFRFCHRKATGKYIEYIINFPERLIIPIGRNMIQLGLKIKNFGLADLYVTKKYLTENIFSKNYSFEEYINF</sequence>
<evidence type="ECO:0000313" key="1">
    <source>
        <dbReference type="EMBL" id="KCZ80926.1"/>
    </source>
</evidence>
<protein>
    <submittedName>
        <fullName evidence="1">Uncharacterized protein</fullName>
    </submittedName>
</protein>
<dbReference type="OrthoDB" id="10320512at2759"/>
<organism evidence="1 2">
    <name type="scientific">Anncaliia algerae PRA339</name>
    <dbReference type="NCBI Taxonomy" id="1288291"/>
    <lineage>
        <taxon>Eukaryota</taxon>
        <taxon>Fungi</taxon>
        <taxon>Fungi incertae sedis</taxon>
        <taxon>Microsporidia</taxon>
        <taxon>Tubulinosematoidea</taxon>
        <taxon>Tubulinosematidae</taxon>
        <taxon>Anncaliia</taxon>
    </lineage>
</organism>
<dbReference type="AlphaFoldDB" id="A0A059F1S1"/>
<gene>
    <name evidence="1" type="ORF">H312_01644</name>
</gene>
<feature type="non-terminal residue" evidence="1">
    <location>
        <position position="306"/>
    </location>
</feature>
<keyword evidence="2" id="KW-1185">Reference proteome</keyword>
<dbReference type="VEuPathDB" id="MicrosporidiaDB:H312_01644"/>
<evidence type="ECO:0000313" key="2">
    <source>
        <dbReference type="Proteomes" id="UP000030655"/>
    </source>
</evidence>
<name>A0A059F1S1_9MICR</name>
<proteinExistence type="predicted"/>
<dbReference type="EMBL" id="KK365157">
    <property type="protein sequence ID" value="KCZ80926.1"/>
    <property type="molecule type" value="Genomic_DNA"/>
</dbReference>
<accession>A0A059F1S1</accession>
<reference evidence="2" key="1">
    <citation type="submission" date="2013-02" db="EMBL/GenBank/DDBJ databases">
        <authorList>
            <consortium name="The Broad Institute Genome Sequencing Platform"/>
            <person name="Cuomo C."/>
            <person name="Becnel J."/>
            <person name="Sanscrainte N."/>
            <person name="Walker B."/>
            <person name="Young S.K."/>
            <person name="Zeng Q."/>
            <person name="Gargeya S."/>
            <person name="Fitzgerald M."/>
            <person name="Haas B."/>
            <person name="Abouelleil A."/>
            <person name="Alvarado L."/>
            <person name="Arachchi H.M."/>
            <person name="Berlin A.M."/>
            <person name="Chapman S.B."/>
            <person name="Dewar J."/>
            <person name="Goldberg J."/>
            <person name="Griggs A."/>
            <person name="Gujja S."/>
            <person name="Hansen M."/>
            <person name="Howarth C."/>
            <person name="Imamovic A."/>
            <person name="Larimer J."/>
            <person name="McCowan C."/>
            <person name="Murphy C."/>
            <person name="Neiman D."/>
            <person name="Pearson M."/>
            <person name="Priest M."/>
            <person name="Roberts A."/>
            <person name="Saif S."/>
            <person name="Shea T."/>
            <person name="Sisk P."/>
            <person name="Sykes S."/>
            <person name="Wortman J."/>
            <person name="Nusbaum C."/>
            <person name="Birren B."/>
        </authorList>
    </citation>
    <scope>NUCLEOTIDE SEQUENCE [LARGE SCALE GENOMIC DNA]</scope>
    <source>
        <strain evidence="2">PRA339</strain>
    </source>
</reference>
<reference evidence="1 2" key="2">
    <citation type="submission" date="2014-03" db="EMBL/GenBank/DDBJ databases">
        <title>The Genome Sequence of Anncaliia algerae insect isolate PRA339.</title>
        <authorList>
            <consortium name="The Broad Institute Genome Sequencing Platform"/>
            <consortium name="The Broad Institute Genome Sequencing Center for Infectious Disease"/>
            <person name="Cuomo C."/>
            <person name="Becnel J."/>
            <person name="Sanscrainte N."/>
            <person name="Walker B."/>
            <person name="Young S.K."/>
            <person name="Zeng Q."/>
            <person name="Gargeya S."/>
            <person name="Fitzgerald M."/>
            <person name="Haas B."/>
            <person name="Abouelleil A."/>
            <person name="Alvarado L."/>
            <person name="Arachchi H.M."/>
            <person name="Berlin A.M."/>
            <person name="Chapman S.B."/>
            <person name="Dewar J."/>
            <person name="Goldberg J."/>
            <person name="Griggs A."/>
            <person name="Gujja S."/>
            <person name="Hansen M."/>
            <person name="Howarth C."/>
            <person name="Imamovic A."/>
            <person name="Larimer J."/>
            <person name="McCowan C."/>
            <person name="Murphy C."/>
            <person name="Neiman D."/>
            <person name="Pearson M."/>
            <person name="Priest M."/>
            <person name="Roberts A."/>
            <person name="Saif S."/>
            <person name="Shea T."/>
            <person name="Sisk P."/>
            <person name="Sykes S."/>
            <person name="Wortman J."/>
            <person name="Nusbaum C."/>
            <person name="Birren B."/>
        </authorList>
    </citation>
    <scope>NUCLEOTIDE SEQUENCE [LARGE SCALE GENOMIC DNA]</scope>
    <source>
        <strain evidence="1 2">PRA339</strain>
    </source>
</reference>